<organism evidence="1 2">
    <name type="scientific">Camellia lanceoleosa</name>
    <dbReference type="NCBI Taxonomy" id="1840588"/>
    <lineage>
        <taxon>Eukaryota</taxon>
        <taxon>Viridiplantae</taxon>
        <taxon>Streptophyta</taxon>
        <taxon>Embryophyta</taxon>
        <taxon>Tracheophyta</taxon>
        <taxon>Spermatophyta</taxon>
        <taxon>Magnoliopsida</taxon>
        <taxon>eudicotyledons</taxon>
        <taxon>Gunneridae</taxon>
        <taxon>Pentapetalae</taxon>
        <taxon>asterids</taxon>
        <taxon>Ericales</taxon>
        <taxon>Theaceae</taxon>
        <taxon>Camellia</taxon>
    </lineage>
</organism>
<accession>A0ACC0HV04</accession>
<sequence length="1030" mass="115144">MAFLIGFTPFVISSQPDTAKDILSSSAFADRPVKESAYELLFHRAMGFASYGEYWRNLRRISASHLFSPKRLAAFGGFRRMIGLGMVDQVKGLMEREGVVEVKRVLHFGSLNNVMMSVFGKSYEFGENGNGAEGSELEGLVSEGYELLGIFNWSDHFPILGWMDLQGVRKRCRELVGKVNVYVGKIIDEHRLKRAQNGGVVSDESAGDFVDVLLDLENENKLTDSDMIAVLWEMIFRGTDTVAILLEWIIARMVLHPDIQSKLQFEIDSVVGKTRSVSDSDLPNLPYLQAVVKECILQAHSSLKRMNIFFVFNELQQNCCYVAAYSCFVSVDCAGCVCDLSLSGARLAIHDTHIGDHFIPGGTTAMVNMWAITHNEQVWSEPNEFKPDRFLEDDVVIMGSDLRLAPFGLGRELIVWLGQMLQSFKWVASDGGVDLSEVLKLFMEMKNPLVCKAVARDGDPIIFPDLPQRRLNEDVIDYDLLEDLVHYIDEKHPEGAILVFLPRVSEIHTLFDKLAASYQFGGRSFEWLFPLHSLVASADQKKATLFLPCFFFEVVLFLETAIPGPSGLPLLGLVFAFTSSLTHRVLAKLSESCKAVPLMAFSIGFTRFVISSQPDTAKDILSSSAFADRPVKESAYELLFHRAMGFAPYGEYWRNLRRISASHLFSPKRLAAFGGFRRMIGLGMVDQVKGLMEREGVVEVKRVLHFGSLNNVMMSVFGKSYEFGENGNGAEGSELEGLVSEGYELLGIFNWSDNFPILGWMDLQGVRKRCRELVGKVNVYVGKIIDEHRLKRAQNGGVVSDESAGDFVDVLLDLENENKLTDSDMIAVLWEMIFRGTDTVAILLEWIIARMVLHPDIQSKLQFEIDSVVGKTRSVSDSDLPNLPYLQAVVKETLRMHPPGPLLSWARLAIHDTHIGDHFIPGGTTAMVNMWAITHNEQVWSEPNEFKPDRFLEDDVVIMGSDLRLAPFGLGRRVCPGKAMGLATVQLWLGQMLQSFKWVASDGGVDLSEVLKLSMEMKNPLVCKAVARVS</sequence>
<reference evidence="1 2" key="1">
    <citation type="journal article" date="2022" name="Plant J.">
        <title>Chromosome-level genome of Camellia lanceoleosa provides a valuable resource for understanding genome evolution and self-incompatibility.</title>
        <authorList>
            <person name="Gong W."/>
            <person name="Xiao S."/>
            <person name="Wang L."/>
            <person name="Liao Z."/>
            <person name="Chang Y."/>
            <person name="Mo W."/>
            <person name="Hu G."/>
            <person name="Li W."/>
            <person name="Zhao G."/>
            <person name="Zhu H."/>
            <person name="Hu X."/>
            <person name="Ji K."/>
            <person name="Xiang X."/>
            <person name="Song Q."/>
            <person name="Yuan D."/>
            <person name="Jin S."/>
            <person name="Zhang L."/>
        </authorList>
    </citation>
    <scope>NUCLEOTIDE SEQUENCE [LARGE SCALE GENOMIC DNA]</scope>
    <source>
        <strain evidence="1">SQ_2022a</strain>
    </source>
</reference>
<dbReference type="EMBL" id="CM045759">
    <property type="protein sequence ID" value="KAI8017298.1"/>
    <property type="molecule type" value="Genomic_DNA"/>
</dbReference>
<name>A0ACC0HV04_9ERIC</name>
<dbReference type="Proteomes" id="UP001060215">
    <property type="component" value="Chromosome 2"/>
</dbReference>
<evidence type="ECO:0000313" key="1">
    <source>
        <dbReference type="EMBL" id="KAI8017298.1"/>
    </source>
</evidence>
<evidence type="ECO:0000313" key="2">
    <source>
        <dbReference type="Proteomes" id="UP001060215"/>
    </source>
</evidence>
<comment type="caution">
    <text evidence="1">The sequence shown here is derived from an EMBL/GenBank/DDBJ whole genome shotgun (WGS) entry which is preliminary data.</text>
</comment>
<proteinExistence type="predicted"/>
<keyword evidence="2" id="KW-1185">Reference proteome</keyword>
<gene>
    <name evidence="1" type="ORF">LOK49_LG04G01821</name>
</gene>
<protein>
    <submittedName>
        <fullName evidence="1">Cytochrome P450 78A5</fullName>
    </submittedName>
</protein>